<dbReference type="GeneID" id="33354531"/>
<proteinExistence type="predicted"/>
<evidence type="ECO:0000313" key="1">
    <source>
        <dbReference type="EMBL" id="ARW61482.1"/>
    </source>
</evidence>
<reference evidence="1" key="1">
    <citation type="journal article" date="2017" name="J. Phycol.">
        <title>Analysis of chloroplast genomes and a supermatrix inform reclassification of the Rhodomelaceae (Rhodophyta).</title>
        <authorList>
            <person name="Diaz-Tapia P."/>
            <person name="Maggs C.A."/>
            <person name="West J.A."/>
            <person name="Verbruggen H."/>
        </authorList>
    </citation>
    <scope>NUCLEOTIDE SEQUENCE</scope>
    <source>
        <strain evidence="1">JW3535</strain>
    </source>
</reference>
<sequence>MDNNSRSVSILSLPVKVKLKLLKHLNKSCELKIVGYKKIQVKYLVPIIELPDYIRIWTLLYEIN</sequence>
<dbReference type="AlphaFoldDB" id="A0A1Z1M6F6"/>
<geneLocation type="chloroplast" evidence="1"/>
<protein>
    <submittedName>
        <fullName evidence="1">Cytochrome b6-f complex subunit PetP</fullName>
    </submittedName>
</protein>
<name>A0A1Z1M6F6_9FLOR</name>
<accession>A0A1Z1M6F6</accession>
<organism evidence="1">
    <name type="scientific">Caloglossa intermedia</name>
    <dbReference type="NCBI Taxonomy" id="100879"/>
    <lineage>
        <taxon>Eukaryota</taxon>
        <taxon>Rhodophyta</taxon>
        <taxon>Florideophyceae</taxon>
        <taxon>Rhodymeniophycidae</taxon>
        <taxon>Ceramiales</taxon>
        <taxon>Delesseriaceae</taxon>
        <taxon>Caloglossa</taxon>
    </lineage>
</organism>
<dbReference type="EMBL" id="MF101418">
    <property type="protein sequence ID" value="ARW61482.1"/>
    <property type="molecule type" value="Genomic_DNA"/>
</dbReference>
<keyword evidence="1" id="KW-0934">Plastid</keyword>
<dbReference type="RefSeq" id="YP_009392920.1">
    <property type="nucleotide sequence ID" value="NC_035265.1"/>
</dbReference>
<gene>
    <name evidence="1" type="primary">petP</name>
</gene>
<keyword evidence="1" id="KW-0150">Chloroplast</keyword>